<keyword evidence="3" id="KW-1185">Reference proteome</keyword>
<organism evidence="2 3">
    <name type="scientific">Eragrostis curvula</name>
    <name type="common">weeping love grass</name>
    <dbReference type="NCBI Taxonomy" id="38414"/>
    <lineage>
        <taxon>Eukaryota</taxon>
        <taxon>Viridiplantae</taxon>
        <taxon>Streptophyta</taxon>
        <taxon>Embryophyta</taxon>
        <taxon>Tracheophyta</taxon>
        <taxon>Spermatophyta</taxon>
        <taxon>Magnoliopsida</taxon>
        <taxon>Liliopsida</taxon>
        <taxon>Poales</taxon>
        <taxon>Poaceae</taxon>
        <taxon>PACMAD clade</taxon>
        <taxon>Chloridoideae</taxon>
        <taxon>Eragrostideae</taxon>
        <taxon>Eragrostidinae</taxon>
        <taxon>Eragrostis</taxon>
    </lineage>
</organism>
<name>A0A5J9W269_9POAL</name>
<proteinExistence type="predicted"/>
<protein>
    <recommendedName>
        <fullName evidence="1">Factor of DNA methylation 1-5/IDN2 domain-containing protein</fullName>
    </recommendedName>
</protein>
<dbReference type="OrthoDB" id="1892195at2759"/>
<feature type="non-terminal residue" evidence="2">
    <location>
        <position position="1"/>
    </location>
</feature>
<accession>A0A5J9W269</accession>
<dbReference type="InterPro" id="IPR045177">
    <property type="entry name" value="FDM1-5/IDN2"/>
</dbReference>
<dbReference type="Gramene" id="TVU42519">
    <property type="protein sequence ID" value="TVU42519"/>
    <property type="gene ID" value="EJB05_08931"/>
</dbReference>
<comment type="caution">
    <text evidence="2">The sequence shown here is derived from an EMBL/GenBank/DDBJ whole genome shotgun (WGS) entry which is preliminary data.</text>
</comment>
<dbReference type="PANTHER" id="PTHR21596:SF55">
    <property type="entry name" value="OS12G0572500 PROTEIN"/>
    <property type="match status" value="1"/>
</dbReference>
<evidence type="ECO:0000313" key="2">
    <source>
        <dbReference type="EMBL" id="TVU42519.1"/>
    </source>
</evidence>
<evidence type="ECO:0000259" key="1">
    <source>
        <dbReference type="Pfam" id="PF03469"/>
    </source>
</evidence>
<dbReference type="Proteomes" id="UP000324897">
    <property type="component" value="Unassembled WGS sequence"/>
</dbReference>
<dbReference type="EMBL" id="RWGY01000005">
    <property type="protein sequence ID" value="TVU42519.1"/>
    <property type="molecule type" value="Genomic_DNA"/>
</dbReference>
<feature type="domain" description="Factor of DNA methylation 1-5/IDN2" evidence="1">
    <location>
        <begin position="97"/>
        <end position="189"/>
    </location>
</feature>
<dbReference type="PANTHER" id="PTHR21596">
    <property type="entry name" value="RIBONUCLEASE P SUBUNIT P38"/>
    <property type="match status" value="1"/>
</dbReference>
<dbReference type="GO" id="GO:0080188">
    <property type="term" value="P:gene silencing by siRNA-directed DNA methylation"/>
    <property type="evidence" value="ECO:0007669"/>
    <property type="project" value="InterPro"/>
</dbReference>
<dbReference type="Pfam" id="PF03469">
    <property type="entry name" value="XH"/>
    <property type="match status" value="1"/>
</dbReference>
<sequence length="191" mass="21778">MQLAITVRYDEAIDADDDMLQKLKREWGEDVHNLSLEFERVLGLKNSSVSIVDHGHSHKVFIGLNGPIEWDAFVDIMIKGFQKFLQIDSGRRVLGVKEMGRLDKKSFHVACATKLTPKEAKQEASELYTTWEMLLKNTSWKPFKTDAVGDNCEDEAIDVDDDMLQELKMERGEDVHNGVISVLMEMRGYTA</sequence>
<dbReference type="AlphaFoldDB" id="A0A5J9W269"/>
<gene>
    <name evidence="2" type="ORF">EJB05_08931</name>
</gene>
<dbReference type="InterPro" id="IPR005379">
    <property type="entry name" value="FDM1-5/IDN2_XH"/>
</dbReference>
<evidence type="ECO:0000313" key="3">
    <source>
        <dbReference type="Proteomes" id="UP000324897"/>
    </source>
</evidence>
<reference evidence="2 3" key="1">
    <citation type="journal article" date="2019" name="Sci. Rep.">
        <title>A high-quality genome of Eragrostis curvula grass provides insights into Poaceae evolution and supports new strategies to enhance forage quality.</title>
        <authorList>
            <person name="Carballo J."/>
            <person name="Santos B.A.C.M."/>
            <person name="Zappacosta D."/>
            <person name="Garbus I."/>
            <person name="Selva J.P."/>
            <person name="Gallo C.A."/>
            <person name="Diaz A."/>
            <person name="Albertini E."/>
            <person name="Caccamo M."/>
            <person name="Echenique V."/>
        </authorList>
    </citation>
    <scope>NUCLEOTIDE SEQUENCE [LARGE SCALE GENOMIC DNA]</scope>
    <source>
        <strain evidence="3">cv. Victoria</strain>
        <tissue evidence="2">Leaf</tissue>
    </source>
</reference>